<dbReference type="EMBL" id="JAAMPI010002564">
    <property type="protein sequence ID" value="KAF4611370.1"/>
    <property type="molecule type" value="Genomic_DNA"/>
</dbReference>
<protein>
    <recommendedName>
        <fullName evidence="4">Fungal N-terminal domain-containing protein</fullName>
    </recommendedName>
</protein>
<evidence type="ECO:0000313" key="2">
    <source>
        <dbReference type="EMBL" id="KAF4611370.1"/>
    </source>
</evidence>
<dbReference type="OrthoDB" id="539213at2759"/>
<name>A0A8H4VKK3_9HELO</name>
<accession>A0A8H4VKK3</accession>
<gene>
    <name evidence="2" type="ORF">G7Y89_g15643</name>
</gene>
<feature type="region of interest" description="Disordered" evidence="1">
    <location>
        <begin position="619"/>
        <end position="638"/>
    </location>
</feature>
<dbReference type="Proteomes" id="UP000566819">
    <property type="component" value="Unassembled WGS sequence"/>
</dbReference>
<proteinExistence type="predicted"/>
<evidence type="ECO:0000256" key="1">
    <source>
        <dbReference type="SAM" id="MobiDB-lite"/>
    </source>
</evidence>
<comment type="caution">
    <text evidence="2">The sequence shown here is derived from an EMBL/GenBank/DDBJ whole genome shotgun (WGS) entry which is preliminary data.</text>
</comment>
<organism evidence="2 3">
    <name type="scientific">Cudoniella acicularis</name>
    <dbReference type="NCBI Taxonomy" id="354080"/>
    <lineage>
        <taxon>Eukaryota</taxon>
        <taxon>Fungi</taxon>
        <taxon>Dikarya</taxon>
        <taxon>Ascomycota</taxon>
        <taxon>Pezizomycotina</taxon>
        <taxon>Leotiomycetes</taxon>
        <taxon>Helotiales</taxon>
        <taxon>Tricladiaceae</taxon>
        <taxon>Cudoniella</taxon>
    </lineage>
</organism>
<sequence length="638" mass="73335">MDPLSGVASVFAVVSLAIQLVDSIREIKGFLHKVTDAPKELEKLVSLLDQLELIVNNVRELLVAQQQLGNGLNASICANVENALKNCEANVARFHRVIQPAKIAFTSGSRAKRSLASLKQAWKKKDFEEFEDQLRGSLNILNFTMTMSIASSNHMIFSSVATIASHVAQIKSSGELAELIPSVNSAGPSNEIAINAEPNSPQLRQKTLTSVQFYEGILGMLKIQKTSTYSSDQTNLEKETKAKHQWDFKPSFLSRCVSFQLLRSYGSTIQRSFRIYPRISRDHPYAGRISLLCGPNRSNTTTFEAYDRNICALLLNEGLDINTTDNYNTSPKGIASNRVDLTRNIKALNDILVLFSTTSSGISMFELIDLQAELIAARSFWGSHLSLDGFNYLLDNWITKRNLESWAFLLAPAIISMLKDRSSSNNQMSASPWKVIIEKFVNISPKSFMTPRKDLTGRTILHRLLSSANDSFESEDLGALFFGILETTGIDTVEYLKMEMKHHFQYDNGEFKIRLIPHWLRQETEIRLYIILGDRPRIFWDFYFDPSSEAFDAVFEFRYFCPEPFRISFYRPLEDWPFMLPSWTMPDWPFKKYLPHNERRYQKAQTRYERRWQKKQLKQERTQEIRRKREKMPGTWID</sequence>
<evidence type="ECO:0008006" key="4">
    <source>
        <dbReference type="Google" id="ProtNLM"/>
    </source>
</evidence>
<evidence type="ECO:0000313" key="3">
    <source>
        <dbReference type="Proteomes" id="UP000566819"/>
    </source>
</evidence>
<keyword evidence="3" id="KW-1185">Reference proteome</keyword>
<dbReference type="AlphaFoldDB" id="A0A8H4VKK3"/>
<reference evidence="2 3" key="1">
    <citation type="submission" date="2020-03" db="EMBL/GenBank/DDBJ databases">
        <title>Draft Genome Sequence of Cudoniella acicularis.</title>
        <authorList>
            <person name="Buettner E."/>
            <person name="Kellner H."/>
        </authorList>
    </citation>
    <scope>NUCLEOTIDE SEQUENCE [LARGE SCALE GENOMIC DNA]</scope>
    <source>
        <strain evidence="2 3">DSM 108380</strain>
    </source>
</reference>